<evidence type="ECO:0000256" key="2">
    <source>
        <dbReference type="SAM" id="MobiDB-lite"/>
    </source>
</evidence>
<organism evidence="4 5">
    <name type="scientific">Fistulifera solaris</name>
    <name type="common">Oleaginous diatom</name>
    <dbReference type="NCBI Taxonomy" id="1519565"/>
    <lineage>
        <taxon>Eukaryota</taxon>
        <taxon>Sar</taxon>
        <taxon>Stramenopiles</taxon>
        <taxon>Ochrophyta</taxon>
        <taxon>Bacillariophyta</taxon>
        <taxon>Bacillariophyceae</taxon>
        <taxon>Bacillariophycidae</taxon>
        <taxon>Naviculales</taxon>
        <taxon>Naviculaceae</taxon>
        <taxon>Fistulifera</taxon>
    </lineage>
</organism>
<dbReference type="InParanoid" id="A0A1Z5JMR1"/>
<dbReference type="GO" id="GO:0043565">
    <property type="term" value="F:sequence-specific DNA binding"/>
    <property type="evidence" value="ECO:0007669"/>
    <property type="project" value="InterPro"/>
</dbReference>
<gene>
    <name evidence="4" type="ORF">FisN_8Hh406</name>
</gene>
<dbReference type="InterPro" id="IPR036388">
    <property type="entry name" value="WH-like_DNA-bd_sf"/>
</dbReference>
<comment type="caution">
    <text evidence="4">The sequence shown here is derived from an EMBL/GenBank/DDBJ whole genome shotgun (WGS) entry which is preliminary data.</text>
</comment>
<dbReference type="InterPro" id="IPR000232">
    <property type="entry name" value="HSF_DNA-bd"/>
</dbReference>
<evidence type="ECO:0000313" key="4">
    <source>
        <dbReference type="EMBL" id="GAX15297.1"/>
    </source>
</evidence>
<keyword evidence="1" id="KW-0238">DNA-binding</keyword>
<evidence type="ECO:0000259" key="3">
    <source>
        <dbReference type="Pfam" id="PF00447"/>
    </source>
</evidence>
<keyword evidence="5" id="KW-1185">Reference proteome</keyword>
<dbReference type="Proteomes" id="UP000198406">
    <property type="component" value="Unassembled WGS sequence"/>
</dbReference>
<protein>
    <recommendedName>
        <fullName evidence="3">HSF-type DNA-binding domain-containing protein</fullName>
    </recommendedName>
</protein>
<dbReference type="Pfam" id="PF00447">
    <property type="entry name" value="HSF_DNA-bind"/>
    <property type="match status" value="1"/>
</dbReference>
<dbReference type="Gene3D" id="1.10.10.10">
    <property type="entry name" value="Winged helix-like DNA-binding domain superfamily/Winged helix DNA-binding domain"/>
    <property type="match status" value="1"/>
</dbReference>
<accession>A0A1Z5JMR1</accession>
<reference evidence="4 5" key="1">
    <citation type="journal article" date="2015" name="Plant Cell">
        <title>Oil accumulation by the oleaginous diatom Fistulifera solaris as revealed by the genome and transcriptome.</title>
        <authorList>
            <person name="Tanaka T."/>
            <person name="Maeda Y."/>
            <person name="Veluchamy A."/>
            <person name="Tanaka M."/>
            <person name="Abida H."/>
            <person name="Marechal E."/>
            <person name="Bowler C."/>
            <person name="Muto M."/>
            <person name="Sunaga Y."/>
            <person name="Tanaka M."/>
            <person name="Yoshino T."/>
            <person name="Taniguchi T."/>
            <person name="Fukuda Y."/>
            <person name="Nemoto M."/>
            <person name="Matsumoto M."/>
            <person name="Wong P.S."/>
            <person name="Aburatani S."/>
            <person name="Fujibuchi W."/>
        </authorList>
    </citation>
    <scope>NUCLEOTIDE SEQUENCE [LARGE SCALE GENOMIC DNA]</scope>
    <source>
        <strain evidence="4 5">JPCC DA0580</strain>
    </source>
</reference>
<dbReference type="AlphaFoldDB" id="A0A1Z5JMR1"/>
<feature type="domain" description="HSF-type DNA-binding" evidence="3">
    <location>
        <begin position="10"/>
        <end position="76"/>
    </location>
</feature>
<proteinExistence type="predicted"/>
<evidence type="ECO:0000313" key="5">
    <source>
        <dbReference type="Proteomes" id="UP000198406"/>
    </source>
</evidence>
<dbReference type="GO" id="GO:0003700">
    <property type="term" value="F:DNA-binding transcription factor activity"/>
    <property type="evidence" value="ECO:0007669"/>
    <property type="project" value="InterPro"/>
</dbReference>
<evidence type="ECO:0000256" key="1">
    <source>
        <dbReference type="ARBA" id="ARBA00023125"/>
    </source>
</evidence>
<sequence length="228" mass="25367">MTHAIFRFLLVRQLNIYGFSRIPRGKSKAHAIHSITDILCIVSLTSDDPYSGPDKGGYFHENFLRGKPELAQRIPRQKFKGTGARKASSDDTFPDFYSMEPLPPVVDVAESRSEATASPHPIEPVENRDPAPWSTPPTQPRSCYELPPPHRLPQTVYAPTAMARRAIPMPGMIVVSDGANHYELLPRNSRAWTNQSPSSPTAGYFGYYNIHQRAGLQPSLCPPSSLEK</sequence>
<name>A0A1Z5JMR1_FISSO</name>
<feature type="region of interest" description="Disordered" evidence="2">
    <location>
        <begin position="76"/>
        <end position="148"/>
    </location>
</feature>
<dbReference type="EMBL" id="BDSP01000091">
    <property type="protein sequence ID" value="GAX15297.1"/>
    <property type="molecule type" value="Genomic_DNA"/>
</dbReference>